<dbReference type="RefSeq" id="WP_129472122.1">
    <property type="nucleotide sequence ID" value="NZ_SAWZ01000009.1"/>
</dbReference>
<name>A0A4Q1JTP5_9GAMM</name>
<evidence type="ECO:0000259" key="2">
    <source>
        <dbReference type="Pfam" id="PF04773"/>
    </source>
</evidence>
<dbReference type="AlphaFoldDB" id="A0A4Q1JTP5"/>
<dbReference type="Proteomes" id="UP000289784">
    <property type="component" value="Unassembled WGS sequence"/>
</dbReference>
<reference evidence="3 4" key="1">
    <citation type="submission" date="2019-01" db="EMBL/GenBank/DDBJ databases">
        <title>Pseudoxanthomonas composti sp. nov., isolated from compost.</title>
        <authorList>
            <person name="Yang G."/>
        </authorList>
    </citation>
    <scope>NUCLEOTIDE SEQUENCE [LARGE SCALE GENOMIC DNA]</scope>
    <source>
        <strain evidence="3 4">GSS15</strain>
    </source>
</reference>
<dbReference type="InterPro" id="IPR006860">
    <property type="entry name" value="FecR"/>
</dbReference>
<protein>
    <recommendedName>
        <fullName evidence="2">FecR protein domain-containing protein</fullName>
    </recommendedName>
</protein>
<keyword evidence="1" id="KW-0732">Signal</keyword>
<dbReference type="OrthoDB" id="7028389at2"/>
<evidence type="ECO:0000256" key="1">
    <source>
        <dbReference type="SAM" id="SignalP"/>
    </source>
</evidence>
<organism evidence="3 4">
    <name type="scientific">Pseudoxanthomonas composti</name>
    <dbReference type="NCBI Taxonomy" id="2137479"/>
    <lineage>
        <taxon>Bacteria</taxon>
        <taxon>Pseudomonadati</taxon>
        <taxon>Pseudomonadota</taxon>
        <taxon>Gammaproteobacteria</taxon>
        <taxon>Lysobacterales</taxon>
        <taxon>Lysobacteraceae</taxon>
        <taxon>Pseudoxanthomonas</taxon>
    </lineage>
</organism>
<accession>A0A4Q1JTP5</accession>
<evidence type="ECO:0000313" key="3">
    <source>
        <dbReference type="EMBL" id="RXR02033.1"/>
    </source>
</evidence>
<dbReference type="PANTHER" id="PTHR38731:SF1">
    <property type="entry name" value="FECR PROTEIN DOMAIN-CONTAINING PROTEIN"/>
    <property type="match status" value="1"/>
</dbReference>
<dbReference type="EMBL" id="SAWZ01000009">
    <property type="protein sequence ID" value="RXR02033.1"/>
    <property type="molecule type" value="Genomic_DNA"/>
</dbReference>
<feature type="signal peptide" evidence="1">
    <location>
        <begin position="1"/>
        <end position="21"/>
    </location>
</feature>
<feature type="chain" id="PRO_5020558091" description="FecR protein domain-containing protein" evidence="1">
    <location>
        <begin position="22"/>
        <end position="146"/>
    </location>
</feature>
<sequence length="146" mass="15478">MKRLCLLAMSWLLLLSVPAWAADTHVALVKQVSGRVTVLRQGQTLEAAGGTQLQVTDRILAAPDASAGVVFKDGTLLTLGGNADVLVRDYVFEPKAGKYAFSLYMTKGSAIYESGKIGKLAPASVKVETPKATVGVRGTRFLIEAN</sequence>
<evidence type="ECO:0000313" key="4">
    <source>
        <dbReference type="Proteomes" id="UP000289784"/>
    </source>
</evidence>
<comment type="caution">
    <text evidence="3">The sequence shown here is derived from an EMBL/GenBank/DDBJ whole genome shotgun (WGS) entry which is preliminary data.</text>
</comment>
<dbReference type="Pfam" id="PF04773">
    <property type="entry name" value="FecR"/>
    <property type="match status" value="1"/>
</dbReference>
<proteinExistence type="predicted"/>
<dbReference type="PANTHER" id="PTHR38731">
    <property type="entry name" value="LIPL45-RELATED LIPOPROTEIN-RELATED"/>
    <property type="match status" value="1"/>
</dbReference>
<gene>
    <name evidence="3" type="ORF">EPA99_15365</name>
</gene>
<feature type="domain" description="FecR protein" evidence="2">
    <location>
        <begin position="57"/>
        <end position="144"/>
    </location>
</feature>
<keyword evidence="4" id="KW-1185">Reference proteome</keyword>